<dbReference type="AlphaFoldDB" id="A0AAD6AGE0"/>
<accession>A0AAD6AGE0</accession>
<sequence length="224" mass="24816">MPAKQVKKDSLPTEKVATSDVSMEALTSLLESHKVSLSTEFKTVIAAFESKIDLVHATISDHGQRITSLESNADLVDGRLSTLEATCAELAASNAKLRAKTADLEARSRHNNIRIIGLPEEVLGETVDPSPLTALFGIPLMPNAPITSKRVIAFTTLLARRLILLKWIYSSPPTHNRWIHEILYCVRLERIRFSLRGALSTFHDTLQPFLDHIDTLTIGEEPNT</sequence>
<evidence type="ECO:0000313" key="2">
    <source>
        <dbReference type="EMBL" id="KAJ4924308.1"/>
    </source>
</evidence>
<evidence type="ECO:0000313" key="3">
    <source>
        <dbReference type="Proteomes" id="UP001219934"/>
    </source>
</evidence>
<dbReference type="Proteomes" id="UP001219934">
    <property type="component" value="Unassembled WGS sequence"/>
</dbReference>
<reference evidence="2" key="1">
    <citation type="submission" date="2022-11" db="EMBL/GenBank/DDBJ databases">
        <title>Chromosome-level genome of Pogonophryne albipinna.</title>
        <authorList>
            <person name="Jo E."/>
        </authorList>
    </citation>
    <scope>NUCLEOTIDE SEQUENCE</scope>
    <source>
        <strain evidence="2">SGF0006</strain>
        <tissue evidence="2">Muscle</tissue>
    </source>
</reference>
<comment type="caution">
    <text evidence="2">The sequence shown here is derived from an EMBL/GenBank/DDBJ whole genome shotgun (WGS) entry which is preliminary data.</text>
</comment>
<name>A0AAD6AGE0_9TELE</name>
<feature type="coiled-coil region" evidence="1">
    <location>
        <begin position="80"/>
        <end position="107"/>
    </location>
</feature>
<protein>
    <submittedName>
        <fullName evidence="2">Uncharacterized protein</fullName>
    </submittedName>
</protein>
<evidence type="ECO:0000256" key="1">
    <source>
        <dbReference type="SAM" id="Coils"/>
    </source>
</evidence>
<proteinExistence type="predicted"/>
<keyword evidence="3" id="KW-1185">Reference proteome</keyword>
<keyword evidence="1" id="KW-0175">Coiled coil</keyword>
<dbReference type="Gene3D" id="1.20.5.340">
    <property type="match status" value="1"/>
</dbReference>
<dbReference type="EMBL" id="JAPTMU010000023">
    <property type="protein sequence ID" value="KAJ4924308.1"/>
    <property type="molecule type" value="Genomic_DNA"/>
</dbReference>
<organism evidence="2 3">
    <name type="scientific">Pogonophryne albipinna</name>
    <dbReference type="NCBI Taxonomy" id="1090488"/>
    <lineage>
        <taxon>Eukaryota</taxon>
        <taxon>Metazoa</taxon>
        <taxon>Chordata</taxon>
        <taxon>Craniata</taxon>
        <taxon>Vertebrata</taxon>
        <taxon>Euteleostomi</taxon>
        <taxon>Actinopterygii</taxon>
        <taxon>Neopterygii</taxon>
        <taxon>Teleostei</taxon>
        <taxon>Neoteleostei</taxon>
        <taxon>Acanthomorphata</taxon>
        <taxon>Eupercaria</taxon>
        <taxon>Perciformes</taxon>
        <taxon>Notothenioidei</taxon>
        <taxon>Pogonophryne</taxon>
    </lineage>
</organism>
<gene>
    <name evidence="2" type="ORF">JOQ06_000548</name>
</gene>